<feature type="compositionally biased region" description="Basic and acidic residues" evidence="1">
    <location>
        <begin position="7"/>
        <end position="21"/>
    </location>
</feature>
<accession>A0ABV5PGP4</accession>
<organism evidence="2 3">
    <name type="scientific">Streptomyces cremeus</name>
    <dbReference type="NCBI Taxonomy" id="66881"/>
    <lineage>
        <taxon>Bacteria</taxon>
        <taxon>Bacillati</taxon>
        <taxon>Actinomycetota</taxon>
        <taxon>Actinomycetes</taxon>
        <taxon>Kitasatosporales</taxon>
        <taxon>Streptomycetaceae</taxon>
        <taxon>Streptomyces</taxon>
    </lineage>
</organism>
<dbReference type="Pfam" id="PF07098">
    <property type="entry name" value="DUF1360"/>
    <property type="match status" value="1"/>
</dbReference>
<evidence type="ECO:0000313" key="2">
    <source>
        <dbReference type="EMBL" id="MFB9522372.1"/>
    </source>
</evidence>
<dbReference type="Proteomes" id="UP001589718">
    <property type="component" value="Unassembled WGS sequence"/>
</dbReference>
<protein>
    <submittedName>
        <fullName evidence="2">DUF1360 domain-containing protein</fullName>
    </submittedName>
</protein>
<evidence type="ECO:0000313" key="3">
    <source>
        <dbReference type="Proteomes" id="UP001589718"/>
    </source>
</evidence>
<evidence type="ECO:0000256" key="1">
    <source>
        <dbReference type="SAM" id="MobiDB-lite"/>
    </source>
</evidence>
<name>A0ABV5PGP4_STRCM</name>
<dbReference type="EMBL" id="JBHMCR010000009">
    <property type="protein sequence ID" value="MFB9522372.1"/>
    <property type="molecule type" value="Genomic_DNA"/>
</dbReference>
<proteinExistence type="predicted"/>
<comment type="caution">
    <text evidence="2">The sequence shown here is derived from an EMBL/GenBank/DDBJ whole genome shotgun (WGS) entry which is preliminary data.</text>
</comment>
<gene>
    <name evidence="2" type="ORF">ACFFTU_20710</name>
</gene>
<reference evidence="2 3" key="1">
    <citation type="submission" date="2024-09" db="EMBL/GenBank/DDBJ databases">
        <authorList>
            <person name="Sun Q."/>
            <person name="Mori K."/>
        </authorList>
    </citation>
    <scope>NUCLEOTIDE SEQUENCE [LARGE SCALE GENOMIC DNA]</scope>
    <source>
        <strain evidence="2 3">JCM 4362</strain>
    </source>
</reference>
<dbReference type="RefSeq" id="WP_345229078.1">
    <property type="nucleotide sequence ID" value="NZ_BAAAXE010000015.1"/>
</dbReference>
<sequence>MPSPAQHDPHHHDASARHDPHLPSSPTRRVGAALRRVSRAYSPHEDRALGGHLGAVVAFGAYAAAWGVAAHLRGVRPAGRPGPWDVLLTGAAAFRLSRLIGKGTVTSPLRAPFTRFEEATGPAEVNESPRGGSVRSTVGELITCPFCLGVWVTTTFTGAQSLWPRATRTVTASLTALAVADTLQLGYDCLLQKNTE</sequence>
<feature type="region of interest" description="Disordered" evidence="1">
    <location>
        <begin position="1"/>
        <end position="29"/>
    </location>
</feature>
<dbReference type="InterPro" id="IPR010773">
    <property type="entry name" value="Mycophage_PG1_Gp7"/>
</dbReference>
<keyword evidence="3" id="KW-1185">Reference proteome</keyword>